<evidence type="ECO:0000256" key="9">
    <source>
        <dbReference type="ARBA" id="ARBA00022741"/>
    </source>
</evidence>
<dbReference type="Pfam" id="PF08283">
    <property type="entry name" value="Gemini_AL1_M"/>
    <property type="match status" value="1"/>
</dbReference>
<evidence type="ECO:0000256" key="6">
    <source>
        <dbReference type="ARBA" id="ARBA00022705"/>
    </source>
</evidence>
<keyword evidence="5" id="KW-0548">Nucleotidyltransferase</keyword>
<comment type="similarity">
    <text evidence="2">Belongs to the geminiviridae Rep protein family.</text>
</comment>
<evidence type="ECO:0000256" key="5">
    <source>
        <dbReference type="ARBA" id="ARBA00022695"/>
    </source>
</evidence>
<evidence type="ECO:0000256" key="14">
    <source>
        <dbReference type="PIRSR" id="PIRSR601191-1"/>
    </source>
</evidence>
<comment type="subcellular location">
    <subcellularLocation>
        <location evidence="1">Host nucleus</location>
    </subcellularLocation>
</comment>
<keyword evidence="3" id="KW-1048">Host nucleus</keyword>
<evidence type="ECO:0000259" key="16">
    <source>
        <dbReference type="PROSITE" id="PS52020"/>
    </source>
</evidence>
<dbReference type="InterPro" id="IPR022692">
    <property type="entry name" value="Gemini_AL1_REP_central"/>
</dbReference>
<evidence type="ECO:0000256" key="12">
    <source>
        <dbReference type="ARBA" id="ARBA00023124"/>
    </source>
</evidence>
<evidence type="ECO:0000256" key="13">
    <source>
        <dbReference type="ARBA" id="ARBA00023125"/>
    </source>
</evidence>
<evidence type="ECO:0000256" key="11">
    <source>
        <dbReference type="ARBA" id="ARBA00022801"/>
    </source>
</evidence>
<keyword evidence="10" id="KW-0255">Endonuclease</keyword>
<evidence type="ECO:0000313" key="19">
    <source>
        <dbReference type="Proteomes" id="UP000680770"/>
    </source>
</evidence>
<evidence type="ECO:0000256" key="10">
    <source>
        <dbReference type="ARBA" id="ARBA00022759"/>
    </source>
</evidence>
<dbReference type="GO" id="GO:0003677">
    <property type="term" value="F:DNA binding"/>
    <property type="evidence" value="ECO:0007669"/>
    <property type="project" value="UniProtKB-KW"/>
</dbReference>
<feature type="binding site" evidence="15">
    <location>
        <position position="50"/>
    </location>
    <ligand>
        <name>a divalent metal cation</name>
        <dbReference type="ChEBI" id="CHEBI:60240"/>
    </ligand>
</feature>
<evidence type="ECO:0000256" key="1">
    <source>
        <dbReference type="ARBA" id="ARBA00004147"/>
    </source>
</evidence>
<dbReference type="EMBL" id="MK249245">
    <property type="protein sequence ID" value="QCQ85170.1"/>
    <property type="molecule type" value="Genomic_DNA"/>
</dbReference>
<accession>A0A4P8PKZ7</accession>
<sequence>MVRTVNWSVAIDSIAFLTYSQFNGDPIRRISDIQACLACLGVHRCIVGHELHQDGGHHYHVVAQWETVFKAHDIRVFDVDGCHPNFKSVRGDGNVNRVLDYCLKDDDYYGDDPEFFRRATPVRSKTSIWAEIVGAESASEFWRLARELAPFEYVNNHSRLQHYVDTHYDQPAAYVSEHANFVVPDVMSNWYQENVVSVCAAPEPTGRPKSLVLIGPYGLGKTEWARSLGPHFYMNLLFNLDEYLVAKDTALYGVLDDIDIKFFPNYKGWFGGQKEFTGTDKFRKKVRIMWRRPIIWCSNDDPRQSGCVDVDWLESACVFVNLYERLY</sequence>
<comment type="cofactor">
    <cofactor evidence="15">
        <name>Mg(2+)</name>
        <dbReference type="ChEBI" id="CHEBI:18420"/>
    </cofactor>
    <cofactor evidence="15">
        <name>Mn(2+)</name>
        <dbReference type="ChEBI" id="CHEBI:29035"/>
    </cofactor>
    <text evidence="15">Divalent metal cations, possibly Mg(2+) or Mn(2+).</text>
</comment>
<protein>
    <submittedName>
        <fullName evidence="18">Replication-associated protein</fullName>
    </submittedName>
</protein>
<evidence type="ECO:0000256" key="15">
    <source>
        <dbReference type="PIRSR" id="PIRSR601191-2"/>
    </source>
</evidence>
<dbReference type="InterPro" id="IPR001301">
    <property type="entry name" value="Gemini_AL1_CLV"/>
</dbReference>
<dbReference type="PRINTS" id="PR00227">
    <property type="entry name" value="GEMCOATAL1"/>
</dbReference>
<keyword evidence="7" id="KW-0540">Nuclease</keyword>
<evidence type="ECO:0000256" key="4">
    <source>
        <dbReference type="ARBA" id="ARBA00022679"/>
    </source>
</evidence>
<proteinExistence type="inferred from homology"/>
<evidence type="ECO:0000256" key="2">
    <source>
        <dbReference type="ARBA" id="ARBA00006240"/>
    </source>
</evidence>
<dbReference type="InterPro" id="IPR049912">
    <property type="entry name" value="CRESS_DNA_REP"/>
</dbReference>
<keyword evidence="12" id="KW-0190">Covalent protein-DNA linkage</keyword>
<feature type="active site" description="For DNA cleavage activity" evidence="14">
    <location>
        <position position="101"/>
    </location>
</feature>
<feature type="domain" description="CRESS-DNA virus Rep endonuclease" evidence="16">
    <location>
        <begin position="9"/>
        <end position="115"/>
    </location>
</feature>
<keyword evidence="4" id="KW-0808">Transferase</keyword>
<feature type="binding site" evidence="15">
    <location>
        <position position="60"/>
    </location>
    <ligand>
        <name>a divalent metal cation</name>
        <dbReference type="ChEBI" id="CHEBI:60240"/>
    </ligand>
</feature>
<dbReference type="GO" id="GO:0006260">
    <property type="term" value="P:DNA replication"/>
    <property type="evidence" value="ECO:0007669"/>
    <property type="project" value="UniProtKB-KW"/>
</dbReference>
<feature type="binding site" evidence="15">
    <location>
        <position position="105"/>
    </location>
    <ligand>
        <name>a divalent metal cation</name>
        <dbReference type="ChEBI" id="CHEBI:60240"/>
    </ligand>
</feature>
<keyword evidence="19" id="KW-1185">Reference proteome</keyword>
<dbReference type="GeneID" id="80536261"/>
<evidence type="ECO:0000256" key="8">
    <source>
        <dbReference type="ARBA" id="ARBA00022723"/>
    </source>
</evidence>
<dbReference type="Gene3D" id="3.40.1310.20">
    <property type="match status" value="1"/>
</dbReference>
<dbReference type="InterPro" id="IPR001191">
    <property type="entry name" value="Gemini_AL1_REP"/>
</dbReference>
<dbReference type="GO" id="GO:0016779">
    <property type="term" value="F:nucleotidyltransferase activity"/>
    <property type="evidence" value="ECO:0007669"/>
    <property type="project" value="UniProtKB-KW"/>
</dbReference>
<keyword evidence="8 15" id="KW-0479">Metal-binding</keyword>
<keyword evidence="9" id="KW-0547">Nucleotide-binding</keyword>
<keyword evidence="13" id="KW-0238">DNA-binding</keyword>
<evidence type="ECO:0000256" key="3">
    <source>
        <dbReference type="ARBA" id="ARBA00022562"/>
    </source>
</evidence>
<dbReference type="SUPFAM" id="SSF55464">
    <property type="entry name" value="Origin of replication-binding domain, RBD-like"/>
    <property type="match status" value="1"/>
</dbReference>
<dbReference type="KEGG" id="vg:80536261"/>
<name>A0A4P8PKZ7_9VIRU</name>
<evidence type="ECO:0000313" key="18">
    <source>
        <dbReference type="EMBL" id="QCQ85202.1"/>
    </source>
</evidence>
<dbReference type="Proteomes" id="UP000680770">
    <property type="component" value="Segment"/>
</dbReference>
<evidence type="ECO:0000313" key="17">
    <source>
        <dbReference type="EMBL" id="QCQ85170.1"/>
    </source>
</evidence>
<keyword evidence="6" id="KW-0235">DNA replication</keyword>
<dbReference type="GO" id="GO:0005198">
    <property type="term" value="F:structural molecule activity"/>
    <property type="evidence" value="ECO:0007669"/>
    <property type="project" value="InterPro"/>
</dbReference>
<dbReference type="GO" id="GO:0000166">
    <property type="term" value="F:nucleotide binding"/>
    <property type="evidence" value="ECO:0007669"/>
    <property type="project" value="UniProtKB-KW"/>
</dbReference>
<dbReference type="PRINTS" id="PR00228">
    <property type="entry name" value="GEMCOATCLVL1"/>
</dbReference>
<dbReference type="RefSeq" id="YP_010798174.1">
    <property type="nucleotide sequence ID" value="NC_076345.1"/>
</dbReference>
<reference evidence="18" key="1">
    <citation type="submission" date="2018-12" db="EMBL/GenBank/DDBJ databases">
        <title>Genomoviruses associated with Haemorhous mexicanus across urban and rural habitats.</title>
        <authorList>
            <person name="Schmidlin K."/>
            <person name="Khalifeh A."/>
            <person name="Smith K."/>
            <person name="Kraberger S."/>
            <person name="Fontenele R.S."/>
            <person name="McGraw K.J."/>
            <person name="Sepp T."/>
            <person name="Varsani A."/>
        </authorList>
    </citation>
    <scope>NUCLEOTIDE SEQUENCE</scope>
    <source>
        <strain evidence="17">A3N_A</strain>
        <strain evidence="18">E20N_A</strain>
    </source>
</reference>
<dbReference type="PROSITE" id="PS52020">
    <property type="entry name" value="CRESS_DNA_REP"/>
    <property type="match status" value="1"/>
</dbReference>
<dbReference type="GO" id="GO:0016888">
    <property type="term" value="F:DNA endonuclease activity, producing 5'-phosphomonoesters"/>
    <property type="evidence" value="ECO:0007669"/>
    <property type="project" value="InterPro"/>
</dbReference>
<feature type="binding site" evidence="15">
    <location>
        <position position="58"/>
    </location>
    <ligand>
        <name>a divalent metal cation</name>
        <dbReference type="ChEBI" id="CHEBI:60240"/>
    </ligand>
</feature>
<evidence type="ECO:0000256" key="7">
    <source>
        <dbReference type="ARBA" id="ARBA00022722"/>
    </source>
</evidence>
<dbReference type="GO" id="GO:0046872">
    <property type="term" value="F:metal ion binding"/>
    <property type="evidence" value="ECO:0007669"/>
    <property type="project" value="UniProtKB-KW"/>
</dbReference>
<organism evidence="18">
    <name type="scientific">Finch associated genomovirus 8</name>
    <dbReference type="NCBI Taxonomy" id="2576460"/>
    <lineage>
        <taxon>Viruses</taxon>
        <taxon>Monodnaviria</taxon>
        <taxon>Shotokuvirae</taxon>
        <taxon>Cressdnaviricota</taxon>
        <taxon>Repensiviricetes</taxon>
        <taxon>Geplafuvirales</taxon>
        <taxon>Genomoviridae</taxon>
        <taxon>Gemykroznavirus</taxon>
        <taxon>Gemykroznavirus haeme1</taxon>
    </lineage>
</organism>
<keyword evidence="11" id="KW-0378">Hydrolase</keyword>
<dbReference type="Pfam" id="PF00799">
    <property type="entry name" value="Gemini_AL1"/>
    <property type="match status" value="1"/>
</dbReference>
<dbReference type="EMBL" id="MK249261">
    <property type="protein sequence ID" value="QCQ85202.1"/>
    <property type="molecule type" value="Genomic_DNA"/>
</dbReference>
<dbReference type="GO" id="GO:0042025">
    <property type="term" value="C:host cell nucleus"/>
    <property type="evidence" value="ECO:0007669"/>
    <property type="project" value="UniProtKB-SubCell"/>
</dbReference>